<evidence type="ECO:0000313" key="6">
    <source>
        <dbReference type="EMBL" id="CUV64941.1"/>
    </source>
</evidence>
<sequence length="349" mass="39191">MSLLDNNGIKIEPLKCLRGEYFHNECSKCMDICPTDAISLVSKRISIDSTKCNSCNACIGICPTSTIINGEFDTSSFIIKSGFDKDLNLTCNSSKTCISIFKVEELISLGLRANSVTCDMSKCDDCKLNIDSMVSDVIEKNIEEANRFLSDINRQVISINKEVVEISRRQVLKSFVKDVNSIDTQDDNIDILFDPKETLPKSRVIFQNSLKAVIENLPTEKKNDKFSFFTHKNIDFKSCDNCGDCVQFCPTNALSFTSDKTKILFMQLRCISCGICDDICKQKAFSSDDSFDVVNLAFSRAEVLIENHFAVCSECKVSFPQKEDEKICKRCIDFAHNHASLFTLAKDVK</sequence>
<dbReference type="InterPro" id="IPR017896">
    <property type="entry name" value="4Fe4S_Fe-S-bd"/>
</dbReference>
<evidence type="ECO:0000256" key="2">
    <source>
        <dbReference type="ARBA" id="ARBA00022723"/>
    </source>
</evidence>
<name>A0A0S4XL16_9BACT</name>
<protein>
    <submittedName>
        <fullName evidence="6">Putative Ferredoxin-like protein</fullName>
    </submittedName>
</protein>
<dbReference type="SUPFAM" id="SSF54862">
    <property type="entry name" value="4Fe-4S ferredoxins"/>
    <property type="match status" value="2"/>
</dbReference>
<gene>
    <name evidence="6" type="ORF">BN3087_100010</name>
</gene>
<dbReference type="EMBL" id="FAXN01000002">
    <property type="protein sequence ID" value="CUV64941.1"/>
    <property type="molecule type" value="Genomic_DNA"/>
</dbReference>
<dbReference type="PROSITE" id="PS00198">
    <property type="entry name" value="4FE4S_FER_1"/>
    <property type="match status" value="2"/>
</dbReference>
<keyword evidence="1" id="KW-0004">4Fe-4S</keyword>
<dbReference type="AlphaFoldDB" id="A0A0S4XL16"/>
<feature type="domain" description="4Fe-4S ferredoxin-type" evidence="5">
    <location>
        <begin position="261"/>
        <end position="290"/>
    </location>
</feature>
<keyword evidence="3" id="KW-0408">Iron</keyword>
<keyword evidence="2" id="KW-0479">Metal-binding</keyword>
<keyword evidence="4" id="KW-0411">Iron-sulfur</keyword>
<reference evidence="6" key="1">
    <citation type="submission" date="2015-11" db="EMBL/GenBank/DDBJ databases">
        <authorList>
            <person name="Zhang Y."/>
            <person name="Guo Z."/>
        </authorList>
    </citation>
    <scope>NUCLEOTIDE SEQUENCE</scope>
    <source>
        <strain evidence="6">BN30871</strain>
    </source>
</reference>
<dbReference type="PANTHER" id="PTHR43687:SF1">
    <property type="entry name" value="FERREDOXIN III"/>
    <property type="match status" value="1"/>
</dbReference>
<dbReference type="GO" id="GO:0046872">
    <property type="term" value="F:metal ion binding"/>
    <property type="evidence" value="ECO:0007669"/>
    <property type="project" value="UniProtKB-KW"/>
</dbReference>
<dbReference type="Pfam" id="PF13237">
    <property type="entry name" value="Fer4_10"/>
    <property type="match status" value="1"/>
</dbReference>
<dbReference type="Pfam" id="PF12838">
    <property type="entry name" value="Fer4_7"/>
    <property type="match status" value="1"/>
</dbReference>
<evidence type="ECO:0000256" key="4">
    <source>
        <dbReference type="ARBA" id="ARBA00023014"/>
    </source>
</evidence>
<feature type="domain" description="4Fe-4S ferredoxin-type" evidence="5">
    <location>
        <begin position="230"/>
        <end position="259"/>
    </location>
</feature>
<accession>A0A0S4XL16</accession>
<dbReference type="InterPro" id="IPR017900">
    <property type="entry name" value="4Fe4S_Fe_S_CS"/>
</dbReference>
<evidence type="ECO:0000256" key="1">
    <source>
        <dbReference type="ARBA" id="ARBA00022485"/>
    </source>
</evidence>
<dbReference type="InterPro" id="IPR050572">
    <property type="entry name" value="Fe-S_Ferredoxin"/>
</dbReference>
<dbReference type="PROSITE" id="PS51379">
    <property type="entry name" value="4FE4S_FER_2"/>
    <property type="match status" value="3"/>
</dbReference>
<dbReference type="GO" id="GO:0051539">
    <property type="term" value="F:4 iron, 4 sulfur cluster binding"/>
    <property type="evidence" value="ECO:0007669"/>
    <property type="project" value="UniProtKB-KW"/>
</dbReference>
<organism evidence="6">
    <name type="scientific">Sulfurovum sp. enrichment culture clone C5</name>
    <dbReference type="NCBI Taxonomy" id="497650"/>
    <lineage>
        <taxon>Bacteria</taxon>
        <taxon>Pseudomonadati</taxon>
        <taxon>Campylobacterota</taxon>
        <taxon>Epsilonproteobacteria</taxon>
        <taxon>Campylobacterales</taxon>
        <taxon>Sulfurovaceae</taxon>
        <taxon>Sulfurovum</taxon>
        <taxon>environmental samples</taxon>
    </lineage>
</organism>
<evidence type="ECO:0000259" key="5">
    <source>
        <dbReference type="PROSITE" id="PS51379"/>
    </source>
</evidence>
<proteinExistence type="predicted"/>
<feature type="domain" description="4Fe-4S ferredoxin-type" evidence="5">
    <location>
        <begin position="43"/>
        <end position="72"/>
    </location>
</feature>
<dbReference type="PANTHER" id="PTHR43687">
    <property type="entry name" value="ADENYLYLSULFATE REDUCTASE, BETA SUBUNIT"/>
    <property type="match status" value="1"/>
</dbReference>
<evidence type="ECO:0000256" key="3">
    <source>
        <dbReference type="ARBA" id="ARBA00023004"/>
    </source>
</evidence>
<dbReference type="Gene3D" id="3.30.70.20">
    <property type="match status" value="2"/>
</dbReference>